<organism evidence="3 4">
    <name type="scientific">Actinomadura meridiana</name>
    <dbReference type="NCBI Taxonomy" id="559626"/>
    <lineage>
        <taxon>Bacteria</taxon>
        <taxon>Bacillati</taxon>
        <taxon>Actinomycetota</taxon>
        <taxon>Actinomycetes</taxon>
        <taxon>Streptosporangiales</taxon>
        <taxon>Thermomonosporaceae</taxon>
        <taxon>Actinomadura</taxon>
    </lineage>
</organism>
<dbReference type="CDD" id="cd09279">
    <property type="entry name" value="RNase_HI_like"/>
    <property type="match status" value="1"/>
</dbReference>
<accession>A0ABP8CCZ9</accession>
<dbReference type="PROSITE" id="PS50879">
    <property type="entry name" value="RNASE_H_1"/>
    <property type="match status" value="1"/>
</dbReference>
<proteinExistence type="predicted"/>
<dbReference type="CDD" id="cd07067">
    <property type="entry name" value="HP_PGM_like"/>
    <property type="match status" value="1"/>
</dbReference>
<dbReference type="RefSeq" id="WP_344900692.1">
    <property type="nucleotide sequence ID" value="NZ_BAABAS010000018.1"/>
</dbReference>
<reference evidence="4" key="1">
    <citation type="journal article" date="2019" name="Int. J. Syst. Evol. Microbiol.">
        <title>The Global Catalogue of Microorganisms (GCM) 10K type strain sequencing project: providing services to taxonomists for standard genome sequencing and annotation.</title>
        <authorList>
            <consortium name="The Broad Institute Genomics Platform"/>
            <consortium name="The Broad Institute Genome Sequencing Center for Infectious Disease"/>
            <person name="Wu L."/>
            <person name="Ma J."/>
        </authorList>
    </citation>
    <scope>NUCLEOTIDE SEQUENCE [LARGE SCALE GENOMIC DNA]</scope>
    <source>
        <strain evidence="4">JCM 17440</strain>
    </source>
</reference>
<dbReference type="InterPro" id="IPR036397">
    <property type="entry name" value="RNaseH_sf"/>
</dbReference>
<dbReference type="Gene3D" id="3.40.50.1240">
    <property type="entry name" value="Phosphoglycerate mutase-like"/>
    <property type="match status" value="1"/>
</dbReference>
<dbReference type="InterPro" id="IPR012337">
    <property type="entry name" value="RNaseH-like_sf"/>
</dbReference>
<evidence type="ECO:0000313" key="4">
    <source>
        <dbReference type="Proteomes" id="UP001501710"/>
    </source>
</evidence>
<dbReference type="SUPFAM" id="SSF53098">
    <property type="entry name" value="Ribonuclease H-like"/>
    <property type="match status" value="1"/>
</dbReference>
<keyword evidence="4" id="KW-1185">Reference proteome</keyword>
<feature type="region of interest" description="Disordered" evidence="1">
    <location>
        <begin position="145"/>
        <end position="165"/>
    </location>
</feature>
<dbReference type="PANTHER" id="PTHR48100">
    <property type="entry name" value="BROAD-SPECIFICITY PHOSPHATASE YOR283W-RELATED"/>
    <property type="match status" value="1"/>
</dbReference>
<protein>
    <submittedName>
        <fullName evidence="3">Bifunctional RNase H/acid phosphatase</fullName>
    </submittedName>
</protein>
<feature type="domain" description="RNase H type-1" evidence="2">
    <location>
        <begin position="2"/>
        <end position="143"/>
    </location>
</feature>
<dbReference type="Pfam" id="PF00300">
    <property type="entry name" value="His_Phos_1"/>
    <property type="match status" value="1"/>
</dbReference>
<dbReference type="InterPro" id="IPR029033">
    <property type="entry name" value="His_PPase_superfam"/>
</dbReference>
<dbReference type="EMBL" id="BAABAS010000018">
    <property type="protein sequence ID" value="GAA4237546.1"/>
    <property type="molecule type" value="Genomic_DNA"/>
</dbReference>
<evidence type="ECO:0000313" key="3">
    <source>
        <dbReference type="EMBL" id="GAA4237546.1"/>
    </source>
</evidence>
<dbReference type="SUPFAM" id="SSF53254">
    <property type="entry name" value="Phosphoglycerate mutase-like"/>
    <property type="match status" value="1"/>
</dbReference>
<name>A0ABP8CCZ9_9ACTN</name>
<dbReference type="Gene3D" id="3.30.420.10">
    <property type="entry name" value="Ribonuclease H-like superfamily/Ribonuclease H"/>
    <property type="match status" value="1"/>
</dbReference>
<comment type="caution">
    <text evidence="3">The sequence shown here is derived from an EMBL/GenBank/DDBJ whole genome shotgun (WGS) entry which is preliminary data.</text>
</comment>
<dbReference type="NCBIfam" id="NF005567">
    <property type="entry name" value="PRK07238.1"/>
    <property type="match status" value="1"/>
</dbReference>
<dbReference type="InterPro" id="IPR014636">
    <property type="entry name" value="RNaseH/PGlycerate_mutase"/>
</dbReference>
<feature type="region of interest" description="Disordered" evidence="1">
    <location>
        <begin position="1"/>
        <end position="21"/>
    </location>
</feature>
<dbReference type="PANTHER" id="PTHR48100:SF62">
    <property type="entry name" value="GLUCOSYL-3-PHOSPHOGLYCERATE PHOSPHATASE"/>
    <property type="match status" value="1"/>
</dbReference>
<dbReference type="Proteomes" id="UP001501710">
    <property type="component" value="Unassembled WGS sequence"/>
</dbReference>
<dbReference type="PIRSF" id="PIRSF036922">
    <property type="entry name" value="RNaseH_PGAM"/>
    <property type="match status" value="1"/>
</dbReference>
<dbReference type="InterPro" id="IPR050275">
    <property type="entry name" value="PGM_Phosphatase"/>
</dbReference>
<evidence type="ECO:0000259" key="2">
    <source>
        <dbReference type="PROSITE" id="PS50879"/>
    </source>
</evidence>
<sequence length="368" mass="39433">MTSRRLAIEADGGSRGNPGPAGYGAVVRDALTGEVLAEVAESIGHATNNVAEYRGLIAGLEAAAAIDPSARVEARMDSKLVVEQMSGRWKIKHPDMIPLAMRARDLAAGLGSVTYGWIPRNRNAHADRLANEAMDAAARGEHWVRREETPEEPQPPPSFTTTPSATPLTTILLRHGETPLSTDRRFAGTGDIPLTPNGVAQARAAALVLKDRGLDAIVTSPLSRCRDTAAEVGAATGLDVRVEDGIRETDFGAWEGLTFGEAAEKWPAEMTAWLADPAAAPPGGESFTHVSRRVGTALDKLRVRYREQKVLVVSHVTPIKLLVKEALGAPISALYRMHLDVGAISTIDWYADGPATLRAYNDVHHLET</sequence>
<dbReference type="SMART" id="SM00855">
    <property type="entry name" value="PGAM"/>
    <property type="match status" value="1"/>
</dbReference>
<dbReference type="Pfam" id="PF13456">
    <property type="entry name" value="RVT_3"/>
    <property type="match status" value="1"/>
</dbReference>
<gene>
    <name evidence="3" type="ORF">GCM10022254_49880</name>
</gene>
<dbReference type="InterPro" id="IPR002156">
    <property type="entry name" value="RNaseH_domain"/>
</dbReference>
<evidence type="ECO:0000256" key="1">
    <source>
        <dbReference type="SAM" id="MobiDB-lite"/>
    </source>
</evidence>
<dbReference type="InterPro" id="IPR013078">
    <property type="entry name" value="His_Pase_superF_clade-1"/>
</dbReference>